<comment type="similarity">
    <text evidence="1 5">Belongs to the GTR/RAG GTP-binding protein family.</text>
</comment>
<dbReference type="GO" id="GO:0005525">
    <property type="term" value="F:GTP binding"/>
    <property type="evidence" value="ECO:0007669"/>
    <property type="project" value="UniProtKB-UniRule"/>
</dbReference>
<evidence type="ECO:0000256" key="5">
    <source>
        <dbReference type="RuleBase" id="RU367014"/>
    </source>
</evidence>
<comment type="catalytic activity">
    <reaction evidence="4">
        <text>GTP + H2O = GDP + phosphate + H(+)</text>
        <dbReference type="Rhea" id="RHEA:19669"/>
        <dbReference type="ChEBI" id="CHEBI:15377"/>
        <dbReference type="ChEBI" id="CHEBI:15378"/>
        <dbReference type="ChEBI" id="CHEBI:37565"/>
        <dbReference type="ChEBI" id="CHEBI:43474"/>
        <dbReference type="ChEBI" id="CHEBI:58189"/>
    </reaction>
    <physiologicalReaction direction="left-to-right" evidence="4">
        <dbReference type="Rhea" id="RHEA:19670"/>
    </physiologicalReaction>
</comment>
<evidence type="ECO:0000256" key="4">
    <source>
        <dbReference type="ARBA" id="ARBA00049117"/>
    </source>
</evidence>
<dbReference type="GO" id="GO:1904263">
    <property type="term" value="P:positive regulation of TORC1 signaling"/>
    <property type="evidence" value="ECO:0007669"/>
    <property type="project" value="TreeGrafter"/>
</dbReference>
<organism evidence="7 8">
    <name type="scientific">Brachionus plicatilis</name>
    <name type="common">Marine rotifer</name>
    <name type="synonym">Brachionus muelleri</name>
    <dbReference type="NCBI Taxonomy" id="10195"/>
    <lineage>
        <taxon>Eukaryota</taxon>
        <taxon>Metazoa</taxon>
        <taxon>Spiralia</taxon>
        <taxon>Gnathifera</taxon>
        <taxon>Rotifera</taxon>
        <taxon>Eurotatoria</taxon>
        <taxon>Monogononta</taxon>
        <taxon>Pseudotrocha</taxon>
        <taxon>Ploima</taxon>
        <taxon>Brachionidae</taxon>
        <taxon>Brachionus</taxon>
    </lineage>
</organism>
<dbReference type="Pfam" id="PF04670">
    <property type="entry name" value="Gtr1_RagA"/>
    <property type="match status" value="1"/>
</dbReference>
<dbReference type="GO" id="GO:0005634">
    <property type="term" value="C:nucleus"/>
    <property type="evidence" value="ECO:0007669"/>
    <property type="project" value="TreeGrafter"/>
</dbReference>
<proteinExistence type="inferred from homology"/>
<dbReference type="InterPro" id="IPR027417">
    <property type="entry name" value="P-loop_NTPase"/>
</dbReference>
<sequence length="231" mass="26395">MIHSCPNISLTQFKKPIRDCYPSPILNTDKEIYAKIATEFCYHLTSIYDHSIFEAFSKVVHKLIPQHRQLERLLDFLCNSCGLERAFLFDVASKIFIASDCISPLDTQLYELCCDKIDLVLDISNIYASKDIEGISADDSSYTCVKLNNELYLYMKQVNKFLAFVCVIRDEIFMENRGIMDYNLTLFKDSIRDILSAPQNANQNQSINNQNNTNSSEPEPSNMADSLLGNL</sequence>
<dbReference type="Gene3D" id="3.30.450.190">
    <property type="match status" value="1"/>
</dbReference>
<evidence type="ECO:0000313" key="8">
    <source>
        <dbReference type="Proteomes" id="UP000276133"/>
    </source>
</evidence>
<evidence type="ECO:0000256" key="1">
    <source>
        <dbReference type="ARBA" id="ARBA00007756"/>
    </source>
</evidence>
<protein>
    <submittedName>
        <fullName evidence="7">Ras-related GTP-binding D</fullName>
    </submittedName>
</protein>
<keyword evidence="3 5" id="KW-0342">GTP-binding</keyword>
<keyword evidence="8" id="KW-1185">Reference proteome</keyword>
<name>A0A3M7S4M5_BRAPC</name>
<dbReference type="GO" id="GO:0009267">
    <property type="term" value="P:cellular response to starvation"/>
    <property type="evidence" value="ECO:0007669"/>
    <property type="project" value="TreeGrafter"/>
</dbReference>
<evidence type="ECO:0000256" key="6">
    <source>
        <dbReference type="SAM" id="MobiDB-lite"/>
    </source>
</evidence>
<dbReference type="STRING" id="10195.A0A3M7S4M5"/>
<evidence type="ECO:0000313" key="7">
    <source>
        <dbReference type="EMBL" id="RNA30585.1"/>
    </source>
</evidence>
<accession>A0A3M7S4M5</accession>
<dbReference type="Proteomes" id="UP000276133">
    <property type="component" value="Unassembled WGS sequence"/>
</dbReference>
<dbReference type="Gene3D" id="3.40.50.300">
    <property type="entry name" value="P-loop containing nucleotide triphosphate hydrolases"/>
    <property type="match status" value="1"/>
</dbReference>
<dbReference type="AlphaFoldDB" id="A0A3M7S4M5"/>
<evidence type="ECO:0000256" key="2">
    <source>
        <dbReference type="ARBA" id="ARBA00022741"/>
    </source>
</evidence>
<reference evidence="7 8" key="1">
    <citation type="journal article" date="2018" name="Sci. Rep.">
        <title>Genomic signatures of local adaptation to the degree of environmental predictability in rotifers.</title>
        <authorList>
            <person name="Franch-Gras L."/>
            <person name="Hahn C."/>
            <person name="Garcia-Roger E.M."/>
            <person name="Carmona M.J."/>
            <person name="Serra M."/>
            <person name="Gomez A."/>
        </authorList>
    </citation>
    <scope>NUCLEOTIDE SEQUENCE [LARGE SCALE GENOMIC DNA]</scope>
    <source>
        <strain evidence="7">HYR1</strain>
    </source>
</reference>
<feature type="region of interest" description="Disordered" evidence="6">
    <location>
        <begin position="202"/>
        <end position="231"/>
    </location>
</feature>
<keyword evidence="2 5" id="KW-0547">Nucleotide-binding</keyword>
<feature type="compositionally biased region" description="Low complexity" evidence="6">
    <location>
        <begin position="202"/>
        <end position="222"/>
    </location>
</feature>
<dbReference type="OrthoDB" id="26136at2759"/>
<dbReference type="PANTHER" id="PTHR11259:SF2">
    <property type="entry name" value="GH16429P"/>
    <property type="match status" value="1"/>
</dbReference>
<dbReference type="GO" id="GO:0003924">
    <property type="term" value="F:GTPase activity"/>
    <property type="evidence" value="ECO:0007669"/>
    <property type="project" value="TreeGrafter"/>
</dbReference>
<dbReference type="InterPro" id="IPR006762">
    <property type="entry name" value="Gtr1_RagA"/>
</dbReference>
<comment type="caution">
    <text evidence="7">The sequence shown here is derived from an EMBL/GenBank/DDBJ whole genome shotgun (WGS) entry which is preliminary data.</text>
</comment>
<dbReference type="GO" id="GO:1990131">
    <property type="term" value="C:Gtr1-Gtr2 GTPase complex"/>
    <property type="evidence" value="ECO:0007669"/>
    <property type="project" value="TreeGrafter"/>
</dbReference>
<dbReference type="EMBL" id="REGN01002070">
    <property type="protein sequence ID" value="RNA30585.1"/>
    <property type="molecule type" value="Genomic_DNA"/>
</dbReference>
<gene>
    <name evidence="7" type="ORF">BpHYR1_052589</name>
</gene>
<evidence type="ECO:0000256" key="3">
    <source>
        <dbReference type="ARBA" id="ARBA00023134"/>
    </source>
</evidence>
<dbReference type="PANTHER" id="PTHR11259">
    <property type="entry name" value="RAS-RELATED GTP BINDING RAG/GTR YEAST"/>
    <property type="match status" value="1"/>
</dbReference>
<dbReference type="GO" id="GO:0010507">
    <property type="term" value="P:negative regulation of autophagy"/>
    <property type="evidence" value="ECO:0007669"/>
    <property type="project" value="TreeGrafter"/>
</dbReference>